<protein>
    <submittedName>
        <fullName evidence="2">Esterase 1</fullName>
    </submittedName>
</protein>
<feature type="domain" description="Carboxylesterase type B" evidence="1">
    <location>
        <begin position="27"/>
        <end position="192"/>
    </location>
</feature>
<dbReference type="Proteomes" id="UP001201163">
    <property type="component" value="Unassembled WGS sequence"/>
</dbReference>
<organism evidence="2 3">
    <name type="scientific">Lactarius akahatsu</name>
    <dbReference type="NCBI Taxonomy" id="416441"/>
    <lineage>
        <taxon>Eukaryota</taxon>
        <taxon>Fungi</taxon>
        <taxon>Dikarya</taxon>
        <taxon>Basidiomycota</taxon>
        <taxon>Agaricomycotina</taxon>
        <taxon>Agaricomycetes</taxon>
        <taxon>Russulales</taxon>
        <taxon>Russulaceae</taxon>
        <taxon>Lactarius</taxon>
    </lineage>
</organism>
<evidence type="ECO:0000313" key="2">
    <source>
        <dbReference type="EMBL" id="KAH8999251.1"/>
    </source>
</evidence>
<dbReference type="Gene3D" id="3.40.50.1820">
    <property type="entry name" value="alpha/beta hydrolase"/>
    <property type="match status" value="2"/>
</dbReference>
<dbReference type="SUPFAM" id="SSF53474">
    <property type="entry name" value="alpha/beta-Hydrolases"/>
    <property type="match status" value="1"/>
</dbReference>
<keyword evidence="3" id="KW-1185">Reference proteome</keyword>
<dbReference type="InterPro" id="IPR050309">
    <property type="entry name" value="Type-B_Carboxylest/Lipase"/>
</dbReference>
<evidence type="ECO:0000259" key="1">
    <source>
        <dbReference type="Pfam" id="PF00135"/>
    </source>
</evidence>
<proteinExistence type="predicted"/>
<dbReference type="Pfam" id="PF00135">
    <property type="entry name" value="COesterase"/>
    <property type="match status" value="2"/>
</dbReference>
<dbReference type="PROSITE" id="PS00941">
    <property type="entry name" value="CARBOXYLESTERASE_B_2"/>
    <property type="match status" value="1"/>
</dbReference>
<name>A0AAD4QEN4_9AGAM</name>
<dbReference type="EMBL" id="JAKELL010000004">
    <property type="protein sequence ID" value="KAH8999251.1"/>
    <property type="molecule type" value="Genomic_DNA"/>
</dbReference>
<dbReference type="InterPro" id="IPR002018">
    <property type="entry name" value="CarbesteraseB"/>
</dbReference>
<gene>
    <name evidence="2" type="ORF">EDB92DRAFT_1932636</name>
</gene>
<dbReference type="InterPro" id="IPR029058">
    <property type="entry name" value="AB_hydrolase_fold"/>
</dbReference>
<feature type="domain" description="Carboxylesterase type B" evidence="1">
    <location>
        <begin position="232"/>
        <end position="501"/>
    </location>
</feature>
<evidence type="ECO:0000313" key="3">
    <source>
        <dbReference type="Proteomes" id="UP001201163"/>
    </source>
</evidence>
<dbReference type="PANTHER" id="PTHR11559">
    <property type="entry name" value="CARBOXYLESTERASE"/>
    <property type="match status" value="1"/>
</dbReference>
<dbReference type="AlphaFoldDB" id="A0AAD4QEN4"/>
<accession>A0AAD4QEN4</accession>
<sequence>MWYPWVWAYFTTLLCSHYPRVRLGGTSIIGKHLRSYNQDFFGGIPFAEPPTASFRFAPPQLKLSLVPSRSFDARSYGPSCLQLENMSEDCLTLNIFRPSGIDSLASLPVMVWIYGDGQSSIYDGSYFVEQSVARGTPILFVSLNYRVGPLGFPQGPEAAERAVLNLGLHDQWAALEWVQSNIASFGGDPAKVCSPTITSAQSLITRNQRLLSLGRVQGRCPLHTTTSTENFTAVARAAIFQSGVGSTLPIFNAYRGTPSWMLFANNTKSCMALTLSPDSTFSCLMSASPSDLLVGTRAGMAIELFPFRPVLDGNEGVISDQPVKRLARGAGQRVPFIAGTVLDEATMFLQRDFQTEDITTWLNANFTPSPVGPDALRTGLDKLLSLYPDDPSAGSPFGTGNQTFGTGPGFKRGSAIIGDIYFQALRRFWSQTTSALGTPSYAYIFTDPQPSDDPALGVSHDSELPYLFSDVSKNGPPNSARLSRAMLDYWISFAVSLTPNDGKGTQRML</sequence>
<comment type="caution">
    <text evidence="2">The sequence shown here is derived from an EMBL/GenBank/DDBJ whole genome shotgun (WGS) entry which is preliminary data.</text>
</comment>
<dbReference type="InterPro" id="IPR019819">
    <property type="entry name" value="Carboxylesterase_B_CS"/>
</dbReference>
<reference evidence="2" key="1">
    <citation type="submission" date="2022-01" db="EMBL/GenBank/DDBJ databases">
        <title>Comparative genomics reveals a dynamic genome evolution in the ectomycorrhizal milk-cap (Lactarius) mushrooms.</title>
        <authorList>
            <consortium name="DOE Joint Genome Institute"/>
            <person name="Lebreton A."/>
            <person name="Tang N."/>
            <person name="Kuo A."/>
            <person name="LaButti K."/>
            <person name="Drula E."/>
            <person name="Barry K."/>
            <person name="Clum A."/>
            <person name="Lipzen A."/>
            <person name="Mousain D."/>
            <person name="Ng V."/>
            <person name="Wang R."/>
            <person name="Wang X."/>
            <person name="Dai Y."/>
            <person name="Henrissat B."/>
            <person name="Grigoriev I.V."/>
            <person name="Guerin-Laguette A."/>
            <person name="Yu F."/>
            <person name="Martin F.M."/>
        </authorList>
    </citation>
    <scope>NUCLEOTIDE SEQUENCE</scope>
    <source>
        <strain evidence="2">QP</strain>
    </source>
</reference>